<dbReference type="AlphaFoldDB" id="A0A5C4VZ96"/>
<dbReference type="InterPro" id="IPR036388">
    <property type="entry name" value="WH-like_DNA-bd_sf"/>
</dbReference>
<dbReference type="InterPro" id="IPR036390">
    <property type="entry name" value="WH_DNA-bd_sf"/>
</dbReference>
<evidence type="ECO:0000313" key="2">
    <source>
        <dbReference type="Proteomes" id="UP000312512"/>
    </source>
</evidence>
<dbReference type="InterPro" id="IPR000835">
    <property type="entry name" value="HTH_MarR-typ"/>
</dbReference>
<dbReference type="EMBL" id="VDLX02000015">
    <property type="protein sequence ID" value="KAB8190535.1"/>
    <property type="molecule type" value="Genomic_DNA"/>
</dbReference>
<proteinExistence type="predicted"/>
<dbReference type="SMART" id="SM00347">
    <property type="entry name" value="HTH_MARR"/>
    <property type="match status" value="1"/>
</dbReference>
<dbReference type="Pfam" id="PF12802">
    <property type="entry name" value="MarR_2"/>
    <property type="match status" value="1"/>
</dbReference>
<organism evidence="1 2">
    <name type="scientific">Nonomuraea phyllanthi</name>
    <dbReference type="NCBI Taxonomy" id="2219224"/>
    <lineage>
        <taxon>Bacteria</taxon>
        <taxon>Bacillati</taxon>
        <taxon>Actinomycetota</taxon>
        <taxon>Actinomycetes</taxon>
        <taxon>Streptosporangiales</taxon>
        <taxon>Streptosporangiaceae</taxon>
        <taxon>Nonomuraea</taxon>
    </lineage>
</organism>
<name>A0A5C4VZ96_9ACTN</name>
<comment type="caution">
    <text evidence="1">The sequence shown here is derived from an EMBL/GenBank/DDBJ whole genome shotgun (WGS) entry which is preliminary data.</text>
</comment>
<protein>
    <submittedName>
        <fullName evidence="1">MarR family transcriptional regulator</fullName>
    </submittedName>
</protein>
<sequence>MEIGEGKLPERLRRLPSRLINQLALSANRLVDRTLATERARRYHYALLASLEEFGSASQADLGRRTGIDRSDVVAALNELAERALVERSPDPSDRRRNIVSITMPGRQHLDRLDGLLTGAQDELLAPLSPDERRQLIELVTRVVEHRPGTDG</sequence>
<dbReference type="SUPFAM" id="SSF46785">
    <property type="entry name" value="Winged helix' DNA-binding domain"/>
    <property type="match status" value="1"/>
</dbReference>
<accession>A0A5C4VZ96</accession>
<dbReference type="GO" id="GO:0003700">
    <property type="term" value="F:DNA-binding transcription factor activity"/>
    <property type="evidence" value="ECO:0007669"/>
    <property type="project" value="InterPro"/>
</dbReference>
<dbReference type="PROSITE" id="PS50995">
    <property type="entry name" value="HTH_MARR_2"/>
    <property type="match status" value="1"/>
</dbReference>
<reference evidence="1 2" key="1">
    <citation type="submission" date="2019-10" db="EMBL/GenBank/DDBJ databases">
        <title>Nonomuraea sp. nov., isolated from Phyllanthus amarus.</title>
        <authorList>
            <person name="Klykleung N."/>
            <person name="Tanasupawat S."/>
        </authorList>
    </citation>
    <scope>NUCLEOTIDE SEQUENCE [LARGE SCALE GENOMIC DNA]</scope>
    <source>
        <strain evidence="1 2">PA1-10</strain>
    </source>
</reference>
<dbReference type="PANTHER" id="PTHR33164:SF95">
    <property type="entry name" value="TRANSCRIPTIONAL REGULATOR"/>
    <property type="match status" value="1"/>
</dbReference>
<dbReference type="InterPro" id="IPR039422">
    <property type="entry name" value="MarR/SlyA-like"/>
</dbReference>
<keyword evidence="2" id="KW-1185">Reference proteome</keyword>
<dbReference type="RefSeq" id="WP_139634470.1">
    <property type="nucleotide sequence ID" value="NZ_VDLX02000015.1"/>
</dbReference>
<dbReference type="PANTHER" id="PTHR33164">
    <property type="entry name" value="TRANSCRIPTIONAL REGULATOR, MARR FAMILY"/>
    <property type="match status" value="1"/>
</dbReference>
<dbReference type="OrthoDB" id="4826718at2"/>
<dbReference type="PRINTS" id="PR00598">
    <property type="entry name" value="HTHMARR"/>
</dbReference>
<gene>
    <name evidence="1" type="ORF">FH608_033935</name>
</gene>
<dbReference type="GO" id="GO:0006950">
    <property type="term" value="P:response to stress"/>
    <property type="evidence" value="ECO:0007669"/>
    <property type="project" value="TreeGrafter"/>
</dbReference>
<evidence type="ECO:0000313" key="1">
    <source>
        <dbReference type="EMBL" id="KAB8190535.1"/>
    </source>
</evidence>
<dbReference type="Gene3D" id="1.10.10.10">
    <property type="entry name" value="Winged helix-like DNA-binding domain superfamily/Winged helix DNA-binding domain"/>
    <property type="match status" value="1"/>
</dbReference>
<dbReference type="Proteomes" id="UP000312512">
    <property type="component" value="Unassembled WGS sequence"/>
</dbReference>